<name>A0A8J1XJU0_OWEFU</name>
<dbReference type="InterPro" id="IPR036116">
    <property type="entry name" value="FN3_sf"/>
</dbReference>
<gene>
    <name evidence="1" type="ORF">OFUS_LOCUS23055</name>
</gene>
<organism evidence="1 2">
    <name type="scientific">Owenia fusiformis</name>
    <name type="common">Polychaete worm</name>
    <dbReference type="NCBI Taxonomy" id="6347"/>
    <lineage>
        <taxon>Eukaryota</taxon>
        <taxon>Metazoa</taxon>
        <taxon>Spiralia</taxon>
        <taxon>Lophotrochozoa</taxon>
        <taxon>Annelida</taxon>
        <taxon>Polychaeta</taxon>
        <taxon>Sedentaria</taxon>
        <taxon>Canalipalpata</taxon>
        <taxon>Sabellida</taxon>
        <taxon>Oweniida</taxon>
        <taxon>Oweniidae</taxon>
        <taxon>Owenia</taxon>
    </lineage>
</organism>
<accession>A0A8J1XJU0</accession>
<dbReference type="EMBL" id="CAIIXF020000011">
    <property type="protein sequence ID" value="CAH1798987.1"/>
    <property type="molecule type" value="Genomic_DNA"/>
</dbReference>
<dbReference type="Gene3D" id="2.60.40.10">
    <property type="entry name" value="Immunoglobulins"/>
    <property type="match status" value="1"/>
</dbReference>
<protein>
    <submittedName>
        <fullName evidence="1">Uncharacterized protein</fullName>
    </submittedName>
</protein>
<dbReference type="CDD" id="cd00063">
    <property type="entry name" value="FN3"/>
    <property type="match status" value="1"/>
</dbReference>
<dbReference type="Proteomes" id="UP000749559">
    <property type="component" value="Unassembled WGS sequence"/>
</dbReference>
<comment type="caution">
    <text evidence="1">The sequence shown here is derived from an EMBL/GenBank/DDBJ whole genome shotgun (WGS) entry which is preliminary data.</text>
</comment>
<dbReference type="SUPFAM" id="SSF49265">
    <property type="entry name" value="Fibronectin type III"/>
    <property type="match status" value="1"/>
</dbReference>
<dbReference type="InterPro" id="IPR003961">
    <property type="entry name" value="FN3_dom"/>
</dbReference>
<evidence type="ECO:0000313" key="2">
    <source>
        <dbReference type="Proteomes" id="UP000749559"/>
    </source>
</evidence>
<evidence type="ECO:0000313" key="1">
    <source>
        <dbReference type="EMBL" id="CAH1798987.1"/>
    </source>
</evidence>
<reference evidence="1" key="1">
    <citation type="submission" date="2022-03" db="EMBL/GenBank/DDBJ databases">
        <authorList>
            <person name="Martin C."/>
        </authorList>
    </citation>
    <scope>NUCLEOTIDE SEQUENCE</scope>
</reference>
<dbReference type="AlphaFoldDB" id="A0A8J1XJU0"/>
<sequence>MDGVPGIAWLDMEWGINCAKECTRHCKTLDDCQREDGFCSGNCEYNYYPKYACNQEVLKIDGKPTFKSRGADYIEIEWKVLDVKSTIKHDTAATKSFRVEYRSSSDEDDNIESINSSGLMARIDNLSKDSIFVFRVSALYPYEVSDIKIGATSDWSDPFTTCGGKC</sequence>
<keyword evidence="2" id="KW-1185">Reference proteome</keyword>
<dbReference type="InterPro" id="IPR013783">
    <property type="entry name" value="Ig-like_fold"/>
</dbReference>
<feature type="non-terminal residue" evidence="1">
    <location>
        <position position="1"/>
    </location>
</feature>
<proteinExistence type="predicted"/>
<dbReference type="PROSITE" id="PS50853">
    <property type="entry name" value="FN3"/>
    <property type="match status" value="1"/>
</dbReference>